<comment type="caution">
    <text evidence="7">The sequence shown here is derived from an EMBL/GenBank/DDBJ whole genome shotgun (WGS) entry which is preliminary data.</text>
</comment>
<dbReference type="Proteomes" id="UP001165079">
    <property type="component" value="Unassembled WGS sequence"/>
</dbReference>
<dbReference type="GO" id="GO:0016798">
    <property type="term" value="F:hydrolase activity, acting on glycosyl bonds"/>
    <property type="evidence" value="ECO:0007669"/>
    <property type="project" value="UniProtKB-KW"/>
</dbReference>
<dbReference type="RefSeq" id="WP_285661236.1">
    <property type="nucleotide sequence ID" value="NZ_BSTX01000001.1"/>
</dbReference>
<feature type="domain" description="Fibronectin type-III" evidence="6">
    <location>
        <begin position="392"/>
        <end position="482"/>
    </location>
</feature>
<accession>A0A9W6SIB0</accession>
<evidence type="ECO:0000256" key="5">
    <source>
        <dbReference type="SAM" id="Phobius"/>
    </source>
</evidence>
<dbReference type="PROSITE" id="PS50853">
    <property type="entry name" value="FN3"/>
    <property type="match status" value="3"/>
</dbReference>
<keyword evidence="8" id="KW-1185">Reference proteome</keyword>
<keyword evidence="2" id="KW-0326">Glycosidase</keyword>
<keyword evidence="3" id="KW-0624">Polysaccharide degradation</keyword>
<evidence type="ECO:0000313" key="8">
    <source>
        <dbReference type="Proteomes" id="UP001165079"/>
    </source>
</evidence>
<name>A0A9W6SIB0_9ACTN</name>
<dbReference type="GO" id="GO:0000272">
    <property type="term" value="P:polysaccharide catabolic process"/>
    <property type="evidence" value="ECO:0007669"/>
    <property type="project" value="UniProtKB-KW"/>
</dbReference>
<dbReference type="Gene3D" id="2.60.40.10">
    <property type="entry name" value="Immunoglobulins"/>
    <property type="match status" value="3"/>
</dbReference>
<evidence type="ECO:0000313" key="7">
    <source>
        <dbReference type="EMBL" id="GLZ76036.1"/>
    </source>
</evidence>
<evidence type="ECO:0000256" key="3">
    <source>
        <dbReference type="ARBA" id="ARBA00023326"/>
    </source>
</evidence>
<organism evidence="7 8">
    <name type="scientific">Actinorhabdospora filicis</name>
    <dbReference type="NCBI Taxonomy" id="1785913"/>
    <lineage>
        <taxon>Bacteria</taxon>
        <taxon>Bacillati</taxon>
        <taxon>Actinomycetota</taxon>
        <taxon>Actinomycetes</taxon>
        <taxon>Micromonosporales</taxon>
        <taxon>Micromonosporaceae</taxon>
        <taxon>Actinorhabdospora</taxon>
    </lineage>
</organism>
<dbReference type="InterPro" id="IPR050964">
    <property type="entry name" value="Striated_Muscle_Regulatory"/>
</dbReference>
<keyword evidence="1" id="KW-0677">Repeat</keyword>
<dbReference type="InterPro" id="IPR003961">
    <property type="entry name" value="FN3_dom"/>
</dbReference>
<dbReference type="SUPFAM" id="SSF49265">
    <property type="entry name" value="Fibronectin type III"/>
    <property type="match status" value="2"/>
</dbReference>
<keyword evidence="3" id="KW-0119">Carbohydrate metabolism</keyword>
<dbReference type="SMART" id="SM00060">
    <property type="entry name" value="FN3"/>
    <property type="match status" value="4"/>
</dbReference>
<dbReference type="SUPFAM" id="SSF63825">
    <property type="entry name" value="YWTD domain"/>
    <property type="match status" value="1"/>
</dbReference>
<dbReference type="CDD" id="cd00063">
    <property type="entry name" value="FN3"/>
    <property type="match status" value="2"/>
</dbReference>
<feature type="domain" description="Fibronectin type-III" evidence="6">
    <location>
        <begin position="485"/>
        <end position="582"/>
    </location>
</feature>
<dbReference type="InterPro" id="IPR013783">
    <property type="entry name" value="Ig-like_fold"/>
</dbReference>
<dbReference type="Pfam" id="PF00041">
    <property type="entry name" value="fn3"/>
    <property type="match status" value="2"/>
</dbReference>
<dbReference type="AlphaFoldDB" id="A0A9W6SIB0"/>
<protein>
    <recommendedName>
        <fullName evidence="6">Fibronectin type-III domain-containing protein</fullName>
    </recommendedName>
</protein>
<keyword evidence="2" id="KW-0378">Hydrolase</keyword>
<gene>
    <name evidence="7" type="ORF">Afil01_08430</name>
</gene>
<evidence type="ECO:0000256" key="2">
    <source>
        <dbReference type="ARBA" id="ARBA00023295"/>
    </source>
</evidence>
<keyword evidence="5" id="KW-1133">Transmembrane helix</keyword>
<keyword evidence="5" id="KW-0472">Membrane</keyword>
<feature type="region of interest" description="Disordered" evidence="4">
    <location>
        <begin position="366"/>
        <end position="407"/>
    </location>
</feature>
<dbReference type="EMBL" id="BSTX01000001">
    <property type="protein sequence ID" value="GLZ76036.1"/>
    <property type="molecule type" value="Genomic_DNA"/>
</dbReference>
<dbReference type="PANTHER" id="PTHR13817">
    <property type="entry name" value="TITIN"/>
    <property type="match status" value="1"/>
</dbReference>
<keyword evidence="5" id="KW-0812">Transmembrane</keyword>
<feature type="domain" description="Fibronectin type-III" evidence="6">
    <location>
        <begin position="583"/>
        <end position="670"/>
    </location>
</feature>
<evidence type="ECO:0000259" key="6">
    <source>
        <dbReference type="PROSITE" id="PS50853"/>
    </source>
</evidence>
<dbReference type="InterPro" id="IPR036116">
    <property type="entry name" value="FN3_sf"/>
</dbReference>
<reference evidence="7" key="1">
    <citation type="submission" date="2023-03" db="EMBL/GenBank/DDBJ databases">
        <title>Actinorhabdospora filicis NBRC 111898.</title>
        <authorList>
            <person name="Ichikawa N."/>
            <person name="Sato H."/>
            <person name="Tonouchi N."/>
        </authorList>
    </citation>
    <scope>NUCLEOTIDE SEQUENCE</scope>
    <source>
        <strain evidence="7">NBRC 111898</strain>
    </source>
</reference>
<evidence type="ECO:0000256" key="1">
    <source>
        <dbReference type="ARBA" id="ARBA00022737"/>
    </source>
</evidence>
<feature type="compositionally biased region" description="Basic and acidic residues" evidence="4">
    <location>
        <begin position="378"/>
        <end position="392"/>
    </location>
</feature>
<dbReference type="PANTHER" id="PTHR13817:SF151">
    <property type="entry name" value="TITIN"/>
    <property type="match status" value="1"/>
</dbReference>
<sequence length="851" mass="87025">MPGAAVRKLKSKGAVISLVTTIGLIAAIVATLLGAGFFSQAAATNDAAAWLWTSTTGELSHVNGDNGRVDIRQPVPDAKGHDVEVVQTDNQILLRDLSTGRVNAIDPATLQITGTAETPPGKGVNMALHDGKAFIVDTVQGVVRQVDPVSLQAIGEPLRFAAGLSGGVFDNDGKLWFAVSKEGTLVSVKPGEEGKAAAVDSTHGVAEPQHQLIISVLRKGVAVLDTTGSQLTTVDGQDVRNVPVTLGGSAIMPTATDSTVPTITVTDGRRVLAVDGTSVQEIPVPGDGPDLGAAVEWWGRIYVADNATDKVYVFNRDGSMADSLDIPAGDGPIEMQANDGFLFVNAPHSKNALVIDEGHKVKPIDKGVGGVLGAEVPPEEKKETPPEKKEDAPGAPRNVKAVPGDGKATLSWDAAPNNGSAILKYVIEGIPGKTFEVAGNQQVYKITGLENGTEYRLTVYAVNALGNGPKAKSNPVVPTASVPDAPKSVDAVAKPDGTVEISWPEADGQGNKITGYKIDSVGAGGASQPVGETGGETKLVTEPGKLAYGQQFAFTVTAIAESGAASEPSPLSPTVVPFTKPGAVQGLQAPTVSSQKGQAQASWSPAAANGSAITGYKVTASNGFNQTVTGTSATITGIPDGTTVTVTVVAINQAGEGDPANTTAQAVGQPTVSISGHSANTNSLTVNFSASGNGGDLTCTATINDKSASGNCGQLTIGGLRASSGYTVKVTVSNAAGSAEATRDVVTDKLSGTVTCKNYGTGDTATYCNNGINTYSTPSQNGNSKGKLQHGTRADALCKAGGDKELFAYGYNNDKKSSLWIKINSGGGEVYIPWVWFNLDSGDNTGLLADC</sequence>
<feature type="transmembrane region" description="Helical" evidence="5">
    <location>
        <begin position="15"/>
        <end position="38"/>
    </location>
</feature>
<evidence type="ECO:0000256" key="4">
    <source>
        <dbReference type="SAM" id="MobiDB-lite"/>
    </source>
</evidence>
<proteinExistence type="predicted"/>